<dbReference type="Proteomes" id="UP000006727">
    <property type="component" value="Chromosome 1"/>
</dbReference>
<reference evidence="1 3" key="2">
    <citation type="journal article" date="2018" name="Plant J.">
        <title>The Physcomitrella patens chromosome-scale assembly reveals moss genome structure and evolution.</title>
        <authorList>
            <person name="Lang D."/>
            <person name="Ullrich K.K."/>
            <person name="Murat F."/>
            <person name="Fuchs J."/>
            <person name="Jenkins J."/>
            <person name="Haas F.B."/>
            <person name="Piednoel M."/>
            <person name="Gundlach H."/>
            <person name="Van Bel M."/>
            <person name="Meyberg R."/>
            <person name="Vives C."/>
            <person name="Morata J."/>
            <person name="Symeonidi A."/>
            <person name="Hiss M."/>
            <person name="Muchero W."/>
            <person name="Kamisugi Y."/>
            <person name="Saleh O."/>
            <person name="Blanc G."/>
            <person name="Decker E.L."/>
            <person name="van Gessel N."/>
            <person name="Grimwood J."/>
            <person name="Hayes R.D."/>
            <person name="Graham S.W."/>
            <person name="Gunter L.E."/>
            <person name="McDaniel S.F."/>
            <person name="Hoernstein S.N.W."/>
            <person name="Larsson A."/>
            <person name="Li F.W."/>
            <person name="Perroud P.F."/>
            <person name="Phillips J."/>
            <person name="Ranjan P."/>
            <person name="Rokshar D.S."/>
            <person name="Rothfels C.J."/>
            <person name="Schneider L."/>
            <person name="Shu S."/>
            <person name="Stevenson D.W."/>
            <person name="Thummler F."/>
            <person name="Tillich M."/>
            <person name="Villarreal Aguilar J.C."/>
            <person name="Widiez T."/>
            <person name="Wong G.K."/>
            <person name="Wymore A."/>
            <person name="Zhang Y."/>
            <person name="Zimmer A.D."/>
            <person name="Quatrano R.S."/>
            <person name="Mayer K.F.X."/>
            <person name="Goodstein D."/>
            <person name="Casacuberta J.M."/>
            <person name="Vandepoele K."/>
            <person name="Reski R."/>
            <person name="Cuming A.C."/>
            <person name="Tuskan G.A."/>
            <person name="Maumus F."/>
            <person name="Salse J."/>
            <person name="Schmutz J."/>
            <person name="Rensing S.A."/>
        </authorList>
    </citation>
    <scope>NUCLEOTIDE SEQUENCE [LARGE SCALE GENOMIC DNA]</scope>
    <source>
        <strain evidence="2 3">cv. Gransden 2004</strain>
    </source>
</reference>
<dbReference type="InParanoid" id="A0A2K1LAE9"/>
<evidence type="ECO:0000313" key="1">
    <source>
        <dbReference type="EMBL" id="PNR62998.1"/>
    </source>
</evidence>
<dbReference type="EnsemblPlants" id="Pp3c1_31111V3.1">
    <property type="protein sequence ID" value="PAC:32971477.CDS.1"/>
    <property type="gene ID" value="Pp3c1_31111"/>
</dbReference>
<evidence type="ECO:0000313" key="3">
    <source>
        <dbReference type="Proteomes" id="UP000006727"/>
    </source>
</evidence>
<reference evidence="1 3" key="1">
    <citation type="journal article" date="2008" name="Science">
        <title>The Physcomitrella genome reveals evolutionary insights into the conquest of land by plants.</title>
        <authorList>
            <person name="Rensing S."/>
            <person name="Lang D."/>
            <person name="Zimmer A."/>
            <person name="Terry A."/>
            <person name="Salamov A."/>
            <person name="Shapiro H."/>
            <person name="Nishiyama T."/>
            <person name="Perroud P.-F."/>
            <person name="Lindquist E."/>
            <person name="Kamisugi Y."/>
            <person name="Tanahashi T."/>
            <person name="Sakakibara K."/>
            <person name="Fujita T."/>
            <person name="Oishi K."/>
            <person name="Shin-I T."/>
            <person name="Kuroki Y."/>
            <person name="Toyoda A."/>
            <person name="Suzuki Y."/>
            <person name="Hashimoto A."/>
            <person name="Yamaguchi K."/>
            <person name="Sugano A."/>
            <person name="Kohara Y."/>
            <person name="Fujiyama A."/>
            <person name="Anterola A."/>
            <person name="Aoki S."/>
            <person name="Ashton N."/>
            <person name="Barbazuk W.B."/>
            <person name="Barker E."/>
            <person name="Bennetzen J."/>
            <person name="Bezanilla M."/>
            <person name="Blankenship R."/>
            <person name="Cho S.H."/>
            <person name="Dutcher S."/>
            <person name="Estelle M."/>
            <person name="Fawcett J.A."/>
            <person name="Gundlach H."/>
            <person name="Hanada K."/>
            <person name="Heyl A."/>
            <person name="Hicks K.A."/>
            <person name="Hugh J."/>
            <person name="Lohr M."/>
            <person name="Mayer K."/>
            <person name="Melkozernov A."/>
            <person name="Murata T."/>
            <person name="Nelson D."/>
            <person name="Pils B."/>
            <person name="Prigge M."/>
            <person name="Reiss B."/>
            <person name="Renner T."/>
            <person name="Rombauts S."/>
            <person name="Rushton P."/>
            <person name="Sanderfoot A."/>
            <person name="Schween G."/>
            <person name="Shiu S.-H."/>
            <person name="Stueber K."/>
            <person name="Theodoulou F.L."/>
            <person name="Tu H."/>
            <person name="Van de Peer Y."/>
            <person name="Verrier P.J."/>
            <person name="Waters E."/>
            <person name="Wood A."/>
            <person name="Yang L."/>
            <person name="Cove D."/>
            <person name="Cuming A."/>
            <person name="Hasebe M."/>
            <person name="Lucas S."/>
            <person name="Mishler D.B."/>
            <person name="Reski R."/>
            <person name="Grigoriev I."/>
            <person name="Quatrano R.S."/>
            <person name="Boore J.L."/>
        </authorList>
    </citation>
    <scope>NUCLEOTIDE SEQUENCE [LARGE SCALE GENOMIC DNA]</scope>
    <source>
        <strain evidence="2 3">cv. Gransden 2004</strain>
    </source>
</reference>
<name>A0A2K1LAE9_PHYPA</name>
<reference evidence="2" key="3">
    <citation type="submission" date="2020-12" db="UniProtKB">
        <authorList>
            <consortium name="EnsemblPlants"/>
        </authorList>
    </citation>
    <scope>IDENTIFICATION</scope>
</reference>
<gene>
    <name evidence="1" type="ORF">PHYPA_001423</name>
</gene>
<evidence type="ECO:0000313" key="2">
    <source>
        <dbReference type="EnsemblPlants" id="PAC:32971477.CDS.1"/>
    </source>
</evidence>
<organism evidence="1">
    <name type="scientific">Physcomitrium patens</name>
    <name type="common">Spreading-leaved earth moss</name>
    <name type="synonym">Physcomitrella patens</name>
    <dbReference type="NCBI Taxonomy" id="3218"/>
    <lineage>
        <taxon>Eukaryota</taxon>
        <taxon>Viridiplantae</taxon>
        <taxon>Streptophyta</taxon>
        <taxon>Embryophyta</taxon>
        <taxon>Bryophyta</taxon>
        <taxon>Bryophytina</taxon>
        <taxon>Bryopsida</taxon>
        <taxon>Funariidae</taxon>
        <taxon>Funariales</taxon>
        <taxon>Funariaceae</taxon>
        <taxon>Physcomitrium</taxon>
    </lineage>
</organism>
<dbReference type="AlphaFoldDB" id="A0A2K1LAE9"/>
<sequence length="126" mass="14049">MKQSTILELWVRFCKGPAPPSSSSSSSWCAGTCLNCLSVCTICKVVRHPTGRWRRWESERERYSLASAIFMAGQCQGCRFCRFRFSRASTFAEHFGTQSQALFKFSIPVGESCASTDAFAPFSIHG</sequence>
<protein>
    <submittedName>
        <fullName evidence="1 2">Uncharacterized protein</fullName>
    </submittedName>
</protein>
<dbReference type="Gramene" id="Pp3c1_31111V3.1">
    <property type="protein sequence ID" value="PAC:32971477.CDS.1"/>
    <property type="gene ID" value="Pp3c1_31111"/>
</dbReference>
<keyword evidence="3" id="KW-1185">Reference proteome</keyword>
<accession>A0A2K1LAE9</accession>
<dbReference type="EMBL" id="ABEU02000001">
    <property type="protein sequence ID" value="PNR62998.1"/>
    <property type="molecule type" value="Genomic_DNA"/>
</dbReference>
<proteinExistence type="predicted"/>